<feature type="signal peptide" evidence="1">
    <location>
        <begin position="1"/>
        <end position="28"/>
    </location>
</feature>
<gene>
    <name evidence="2" type="ORF">SAMN06265376_103105</name>
</gene>
<dbReference type="EMBL" id="FZNY01000003">
    <property type="protein sequence ID" value="SNR80873.1"/>
    <property type="molecule type" value="Genomic_DNA"/>
</dbReference>
<feature type="chain" id="PRO_5011969275" evidence="1">
    <location>
        <begin position="29"/>
        <end position="1047"/>
    </location>
</feature>
<dbReference type="InterPro" id="IPR011050">
    <property type="entry name" value="Pectin_lyase_fold/virulence"/>
</dbReference>
<dbReference type="NCBIfam" id="NF041518">
    <property type="entry name" value="choice_anch_Q"/>
    <property type="match status" value="2"/>
</dbReference>
<dbReference type="AlphaFoldDB" id="A0A238ZDM9"/>
<sequence length="1047" mass="110418">MKNYIRQLNYQMIVGCLAFLLSAFQSQAQTTFTITKAEDTNDGVCDADCSLREALQVAYQTPGDNIIEFSSLFDSPQTITLLLGQLEIGPPSGGHGGNYIINGPGQDLLTIDGNLQHRVFYAGFGHIDVEINNLTIANGKPDQPGTNNDSQPYPQWGGGFMKLGGDLGSYCRFINVTIENCEALRGGAISSYGGNMYLDGVTLRNNHSDGYGSAIEEEGRIFEIKNSAIYGNTGASPIRMHANIADVDFKMENSTISGNTTPSGASAIEFITNGDRTQIHNINSNTITNNTSDSDGIAGAAITFGGTGTIDGTIDNSIVSGNFANGSPSDIGTDLFHVDSDYNLIGTGATQISGLNNILNVNDPLLAPLADNGGNTQSHIPYGNSPVLNVGFTTLPLDQIGNTRGILGTSDIGAIEIQSVSNFVVTKTEDTNDGVCDGDCSLREAFIAANNNPGTDTIEFSSLFNSPQTITVNPPEYTDPNDTNSAILFGQMEVGATGGFGGSLIIQGPGQDLLTIDGNDATRIFYNGFAHLNLEINDLTMINGNSSTIQGPYTTYGGGILLLGTNQTDFNNVTIASCTSPNGGAISVWTGTVNLDGVTLRGNNANYGAAIESEAGTLNINNSVVYDNTGAEALKVWASNSSSSQTLIINNSTISGNTAPSGGSAIETRTNSGRTTTMLITNSTITNNSSEGQGPLGAISHDGGVNTTIWTVQNSIISGNIPADIAANDFELESSYNLIGTGTTAIVDGTNNNIIGVNNPLLLPLADNGGNTLSHSFYNNSPAYNNGNPATTEITDQIGNPRNSNNEGYDIGAIEMQVILEPITLRTIAYLQGAGTSPLSGEEDLMRDDLRIANLIPTTSPYSDGRTCNESVFDEASNPSESIVDWVWLEIRDENDSSVVLYSQSALIQRNGFILDSDGISNINIPLPAGSYYVSINHRNHLGVMSSNPLTFENSATPLDLDFSFSIAFVEGEENSLIELANGKFALYGGDFDGNGQVQSTDLNIVISLLGSDSNLEADMDMNGQVQTIDINSLLIPNLGKGQAFND</sequence>
<name>A0A238ZDM9_9FLAO</name>
<dbReference type="NCBIfam" id="TIGR04214">
    <property type="entry name" value="CSLREA_Nterm"/>
    <property type="match status" value="2"/>
</dbReference>
<dbReference type="SMART" id="SM00710">
    <property type="entry name" value="PbH1"/>
    <property type="match status" value="8"/>
</dbReference>
<evidence type="ECO:0000313" key="3">
    <source>
        <dbReference type="Proteomes" id="UP000198379"/>
    </source>
</evidence>
<accession>A0A238ZDM9</accession>
<dbReference type="SUPFAM" id="SSF51126">
    <property type="entry name" value="Pectin lyase-like"/>
    <property type="match status" value="2"/>
</dbReference>
<reference evidence="2 3" key="1">
    <citation type="submission" date="2017-06" db="EMBL/GenBank/DDBJ databases">
        <authorList>
            <person name="Kim H.J."/>
            <person name="Triplett B.A."/>
        </authorList>
    </citation>
    <scope>NUCLEOTIDE SEQUENCE [LARGE SCALE GENOMIC DNA]</scope>
    <source>
        <strain evidence="2 3">DSM 25597</strain>
    </source>
</reference>
<keyword evidence="3" id="KW-1185">Reference proteome</keyword>
<dbReference type="RefSeq" id="WP_179218132.1">
    <property type="nucleotide sequence ID" value="NZ_BMEP01000001.1"/>
</dbReference>
<dbReference type="PROSITE" id="PS00018">
    <property type="entry name" value="EF_HAND_1"/>
    <property type="match status" value="1"/>
</dbReference>
<organism evidence="2 3">
    <name type="scientific">Dokdonia pacifica</name>
    <dbReference type="NCBI Taxonomy" id="1627892"/>
    <lineage>
        <taxon>Bacteria</taxon>
        <taxon>Pseudomonadati</taxon>
        <taxon>Bacteroidota</taxon>
        <taxon>Flavobacteriia</taxon>
        <taxon>Flavobacteriales</taxon>
        <taxon>Flavobacteriaceae</taxon>
        <taxon>Dokdonia</taxon>
    </lineage>
</organism>
<dbReference type="InterPro" id="IPR059226">
    <property type="entry name" value="Choice_anch_Q_dom"/>
</dbReference>
<dbReference type="InterPro" id="IPR018247">
    <property type="entry name" value="EF_Hand_1_Ca_BS"/>
</dbReference>
<evidence type="ECO:0000256" key="1">
    <source>
        <dbReference type="SAM" id="SignalP"/>
    </source>
</evidence>
<evidence type="ECO:0000313" key="2">
    <source>
        <dbReference type="EMBL" id="SNR80873.1"/>
    </source>
</evidence>
<dbReference type="InterPro" id="IPR006626">
    <property type="entry name" value="PbH1"/>
</dbReference>
<proteinExistence type="predicted"/>
<dbReference type="Proteomes" id="UP000198379">
    <property type="component" value="Unassembled WGS sequence"/>
</dbReference>
<dbReference type="InterPro" id="IPR026457">
    <property type="entry name" value="CSLREA_Nterm"/>
</dbReference>
<protein>
    <submittedName>
        <fullName evidence="2">CSLREA domain-containing protein</fullName>
    </submittedName>
</protein>
<keyword evidence="1" id="KW-0732">Signal</keyword>